<protein>
    <submittedName>
        <fullName evidence="1">Uncharacterized protein</fullName>
    </submittedName>
</protein>
<dbReference type="Pfam" id="PF21651">
    <property type="entry name" value="DUF6858"/>
    <property type="match status" value="1"/>
</dbReference>
<sequence length="129" mass="14744">MKQKLFKDKYSIFEIEFKKDEVEFKSVDEIINALQVKIDSHPVIAFIAIFDQYAHTSSLEMGEVSPKIKAAKNIIFCFGKELPTPEVLAVRPRSIGVCELEDLFVINYLEAPNEAANETMENFIKSLKK</sequence>
<accession>A0A1P8KLY6</accession>
<proteinExistence type="predicted"/>
<keyword evidence="2" id="KW-1185">Reference proteome</keyword>
<name>A0A1P8KLY6_9BACT</name>
<evidence type="ECO:0000313" key="1">
    <source>
        <dbReference type="EMBL" id="APW65561.1"/>
    </source>
</evidence>
<organism evidence="1 2">
    <name type="scientific">Poseidonibacter parvus</name>
    <dbReference type="NCBI Taxonomy" id="1850254"/>
    <lineage>
        <taxon>Bacteria</taxon>
        <taxon>Pseudomonadati</taxon>
        <taxon>Campylobacterota</taxon>
        <taxon>Epsilonproteobacteria</taxon>
        <taxon>Campylobacterales</taxon>
        <taxon>Arcobacteraceae</taxon>
        <taxon>Poseidonibacter</taxon>
    </lineage>
</organism>
<evidence type="ECO:0000313" key="2">
    <source>
        <dbReference type="Proteomes" id="UP000186074"/>
    </source>
</evidence>
<dbReference type="InterPro" id="IPR049204">
    <property type="entry name" value="DUF6858"/>
</dbReference>
<dbReference type="EMBL" id="CP019070">
    <property type="protein sequence ID" value="APW65561.1"/>
    <property type="molecule type" value="Genomic_DNA"/>
</dbReference>
<dbReference type="RefSeq" id="WP_076086108.1">
    <property type="nucleotide sequence ID" value="NZ_CP019070.1"/>
</dbReference>
<dbReference type="OrthoDB" id="597829at2"/>
<dbReference type="AlphaFoldDB" id="A0A1P8KLY6"/>
<gene>
    <name evidence="1" type="ORF">LPB137_06730</name>
</gene>
<reference evidence="1 2" key="1">
    <citation type="submission" date="2017-01" db="EMBL/GenBank/DDBJ databases">
        <title>Genome sequencing of Arcobacter sp. LPB0137.</title>
        <authorList>
            <person name="Lee G.-W."/>
            <person name="Yi H."/>
        </authorList>
    </citation>
    <scope>NUCLEOTIDE SEQUENCE [LARGE SCALE GENOMIC DNA]</scope>
    <source>
        <strain evidence="1 2">LPB0137</strain>
    </source>
</reference>
<dbReference type="STRING" id="1850254.LPB137_06730"/>
<dbReference type="KEGG" id="alp:LPB137_06730"/>
<dbReference type="Proteomes" id="UP000186074">
    <property type="component" value="Chromosome"/>
</dbReference>